<dbReference type="SMART" id="SM01012">
    <property type="entry name" value="ANTAR"/>
    <property type="match status" value="1"/>
</dbReference>
<dbReference type="NCBIfam" id="TIGR00229">
    <property type="entry name" value="sensory_box"/>
    <property type="match status" value="1"/>
</dbReference>
<keyword evidence="4" id="KW-1185">Reference proteome</keyword>
<protein>
    <recommendedName>
        <fullName evidence="2">ANTAR domain-containing protein</fullName>
    </recommendedName>
</protein>
<dbReference type="InterPro" id="IPR013655">
    <property type="entry name" value="PAS_fold_3"/>
</dbReference>
<reference evidence="3 4" key="1">
    <citation type="journal article" date="2016" name="Genome Announc.">
        <title>Draft Genome Sequences of Five Rapidly Growing Mycobacterium Species, M. thermoresistibile, M. fortuitum subsp. acetamidolyticum, M. canariasense, M. brisbanense, and M. novocastrense.</title>
        <authorList>
            <person name="Katahira K."/>
            <person name="Ogura Y."/>
            <person name="Gotoh Y."/>
            <person name="Hayashi T."/>
        </authorList>
    </citation>
    <scope>NUCLEOTIDE SEQUENCE [LARGE SCALE GENOMIC DNA]</scope>
    <source>
        <strain evidence="3 4">JCM18114</strain>
    </source>
</reference>
<dbReference type="Pfam" id="PF08447">
    <property type="entry name" value="PAS_3"/>
    <property type="match status" value="1"/>
</dbReference>
<evidence type="ECO:0000256" key="1">
    <source>
        <dbReference type="SAM" id="MobiDB-lite"/>
    </source>
</evidence>
<gene>
    <name evidence="3" type="ORF">RMCN_5012</name>
</gene>
<dbReference type="InterPro" id="IPR005561">
    <property type="entry name" value="ANTAR"/>
</dbReference>
<dbReference type="InterPro" id="IPR036388">
    <property type="entry name" value="WH-like_DNA-bd_sf"/>
</dbReference>
<proteinExistence type="predicted"/>
<dbReference type="Proteomes" id="UP000069773">
    <property type="component" value="Unassembled WGS sequence"/>
</dbReference>
<dbReference type="InterPro" id="IPR000014">
    <property type="entry name" value="PAS"/>
</dbReference>
<dbReference type="EMBL" id="BCTA01000078">
    <property type="protein sequence ID" value="GAT11879.1"/>
    <property type="molecule type" value="Genomic_DNA"/>
</dbReference>
<dbReference type="Gene3D" id="3.30.450.20">
    <property type="entry name" value="PAS domain"/>
    <property type="match status" value="1"/>
</dbReference>
<dbReference type="PROSITE" id="PS50921">
    <property type="entry name" value="ANTAR"/>
    <property type="match status" value="1"/>
</dbReference>
<evidence type="ECO:0000259" key="2">
    <source>
        <dbReference type="PROSITE" id="PS50921"/>
    </source>
</evidence>
<sequence>MTWGDELRNEGEGNRVTPMRGDISTSAGERVGSFRYFRAEDRWEWSDTVAQMHGYPPGEAEPSTSLVLSHKHPDDAASVASLIETVTGQGRPFSSRNRIIDTHGNVHPVLVIGERLRDDDGEVIGTQGLYVDLSNVDDTATVDAAIADFTEHRAIIEQAKGVLMMTYAITAERAFDILVWRSQETNTKLRVLASQLVDDFTAELEVPHEVRQRADHLLLTSHRRIRRADDGRSNAC</sequence>
<feature type="domain" description="ANTAR" evidence="2">
    <location>
        <begin position="136"/>
        <end position="197"/>
    </location>
</feature>
<feature type="compositionally biased region" description="Basic and acidic residues" evidence="1">
    <location>
        <begin position="1"/>
        <end position="13"/>
    </location>
</feature>
<evidence type="ECO:0000313" key="3">
    <source>
        <dbReference type="EMBL" id="GAT11879.1"/>
    </source>
</evidence>
<feature type="region of interest" description="Disordered" evidence="1">
    <location>
        <begin position="1"/>
        <end position="24"/>
    </location>
</feature>
<dbReference type="Pfam" id="PF03861">
    <property type="entry name" value="ANTAR"/>
    <property type="match status" value="1"/>
</dbReference>
<evidence type="ECO:0000313" key="4">
    <source>
        <dbReference type="Proteomes" id="UP000069773"/>
    </source>
</evidence>
<dbReference type="SUPFAM" id="SSF55785">
    <property type="entry name" value="PYP-like sensor domain (PAS domain)"/>
    <property type="match status" value="1"/>
</dbReference>
<dbReference type="InterPro" id="IPR035965">
    <property type="entry name" value="PAS-like_dom_sf"/>
</dbReference>
<accession>A0ABQ0KQI4</accession>
<comment type="caution">
    <text evidence="3">The sequence shown here is derived from an EMBL/GenBank/DDBJ whole genome shotgun (WGS) entry which is preliminary data.</text>
</comment>
<dbReference type="Gene3D" id="1.10.10.10">
    <property type="entry name" value="Winged helix-like DNA-binding domain superfamily/Winged helix DNA-binding domain"/>
    <property type="match status" value="1"/>
</dbReference>
<dbReference type="RefSeq" id="WP_165604481.1">
    <property type="nucleotide sequence ID" value="NZ_BCTA01000078.1"/>
</dbReference>
<name>A0ABQ0KQI4_MYCNV</name>
<organism evidence="3 4">
    <name type="scientific">Mycolicibacterium novocastrense</name>
    <name type="common">Mycobacterium novocastrense</name>
    <dbReference type="NCBI Taxonomy" id="59813"/>
    <lineage>
        <taxon>Bacteria</taxon>
        <taxon>Bacillati</taxon>
        <taxon>Actinomycetota</taxon>
        <taxon>Actinomycetes</taxon>
        <taxon>Mycobacteriales</taxon>
        <taxon>Mycobacteriaceae</taxon>
        <taxon>Mycolicibacterium</taxon>
    </lineage>
</organism>